<dbReference type="GO" id="GO:0006508">
    <property type="term" value="P:proteolysis"/>
    <property type="evidence" value="ECO:0007669"/>
    <property type="project" value="UniProtKB-KW"/>
</dbReference>
<protein>
    <recommendedName>
        <fullName evidence="5">Peptidase C1A papain C-terminal domain-containing protein</fullName>
    </recommendedName>
</protein>
<feature type="domain" description="Peptidase C1A papain C-terminal" evidence="5">
    <location>
        <begin position="2"/>
        <end position="84"/>
    </location>
</feature>
<evidence type="ECO:0000256" key="3">
    <source>
        <dbReference type="ARBA" id="ARBA00022801"/>
    </source>
</evidence>
<evidence type="ECO:0000256" key="4">
    <source>
        <dbReference type="ARBA" id="ARBA00022807"/>
    </source>
</evidence>
<dbReference type="PANTHER" id="PTHR12411">
    <property type="entry name" value="CYSTEINE PROTEASE FAMILY C1-RELATED"/>
    <property type="match status" value="1"/>
</dbReference>
<dbReference type="InterPro" id="IPR000668">
    <property type="entry name" value="Peptidase_C1A_C"/>
</dbReference>
<organism evidence="6">
    <name type="scientific">Medicago truncatula</name>
    <name type="common">Barrel medic</name>
    <name type="synonym">Medicago tribuloides</name>
    <dbReference type="NCBI Taxonomy" id="3880"/>
    <lineage>
        <taxon>Eukaryota</taxon>
        <taxon>Viridiplantae</taxon>
        <taxon>Streptophyta</taxon>
        <taxon>Embryophyta</taxon>
        <taxon>Tracheophyta</taxon>
        <taxon>Spermatophyta</taxon>
        <taxon>Magnoliopsida</taxon>
        <taxon>eudicotyledons</taxon>
        <taxon>Gunneridae</taxon>
        <taxon>Pentapetalae</taxon>
        <taxon>rosids</taxon>
        <taxon>fabids</taxon>
        <taxon>Fabales</taxon>
        <taxon>Fabaceae</taxon>
        <taxon>Papilionoideae</taxon>
        <taxon>50 kb inversion clade</taxon>
        <taxon>NPAAA clade</taxon>
        <taxon>Hologalegina</taxon>
        <taxon>IRL clade</taxon>
        <taxon>Trifolieae</taxon>
        <taxon>Medicago</taxon>
    </lineage>
</organism>
<evidence type="ECO:0000256" key="1">
    <source>
        <dbReference type="ARBA" id="ARBA00008455"/>
    </source>
</evidence>
<reference evidence="6" key="1">
    <citation type="submission" date="2012-05" db="EMBL/GenBank/DDBJ databases">
        <authorList>
            <person name="Krishnakumar V."/>
            <person name="Cheung F."/>
            <person name="Xiao Y."/>
            <person name="Chan A."/>
            <person name="Moskal W.A."/>
            <person name="Town C.D."/>
        </authorList>
    </citation>
    <scope>NUCLEOTIDE SEQUENCE</scope>
</reference>
<keyword evidence="2" id="KW-0645">Protease</keyword>
<name>I3SXE8_MEDTR</name>
<comment type="similarity">
    <text evidence="1">Belongs to the peptidase C1 family.</text>
</comment>
<accession>I3SXE8</accession>
<evidence type="ECO:0000313" key="6">
    <source>
        <dbReference type="EMBL" id="AFK44940.1"/>
    </source>
</evidence>
<dbReference type="InterPro" id="IPR013128">
    <property type="entry name" value="Peptidase_C1A"/>
</dbReference>
<dbReference type="Pfam" id="PF00112">
    <property type="entry name" value="Peptidase_C1"/>
    <property type="match status" value="1"/>
</dbReference>
<keyword evidence="3" id="KW-0378">Hydrolase</keyword>
<dbReference type="AlphaFoldDB" id="I3SXE8"/>
<dbReference type="GO" id="GO:0008234">
    <property type="term" value="F:cysteine-type peptidase activity"/>
    <property type="evidence" value="ECO:0007669"/>
    <property type="project" value="UniProtKB-KW"/>
</dbReference>
<dbReference type="Gene3D" id="3.90.70.10">
    <property type="entry name" value="Cysteine proteinases"/>
    <property type="match status" value="1"/>
</dbReference>
<dbReference type="InterPro" id="IPR038765">
    <property type="entry name" value="Papain-like_cys_pep_sf"/>
</dbReference>
<proteinExistence type="evidence at transcript level"/>
<keyword evidence="4" id="KW-0788">Thiol protease</keyword>
<dbReference type="SUPFAM" id="SSF54001">
    <property type="entry name" value="Cysteine proteinases"/>
    <property type="match status" value="1"/>
</dbReference>
<sequence>MASETNYPYKETDEKCKFKKESKHVAEIKGYEKVPSNSENDFLKAVANQPVSVYVDAGDYVFQFYSGGIFTGKCGTDTDHVVLLLVMVYHLIILSIG</sequence>
<evidence type="ECO:0000256" key="2">
    <source>
        <dbReference type="ARBA" id="ARBA00022670"/>
    </source>
</evidence>
<dbReference type="EMBL" id="BT145146">
    <property type="protein sequence ID" value="AFK44940.1"/>
    <property type="molecule type" value="mRNA"/>
</dbReference>
<evidence type="ECO:0000259" key="5">
    <source>
        <dbReference type="Pfam" id="PF00112"/>
    </source>
</evidence>